<keyword evidence="2" id="KW-0808">Transferase</keyword>
<dbReference type="GO" id="GO:0008171">
    <property type="term" value="F:O-methyltransferase activity"/>
    <property type="evidence" value="ECO:0007669"/>
    <property type="project" value="InterPro"/>
</dbReference>
<evidence type="ECO:0000259" key="4">
    <source>
        <dbReference type="Pfam" id="PF00891"/>
    </source>
</evidence>
<dbReference type="Gene3D" id="3.40.50.150">
    <property type="entry name" value="Vaccinia Virus protein VP39"/>
    <property type="match status" value="1"/>
</dbReference>
<dbReference type="PROSITE" id="PS51683">
    <property type="entry name" value="SAM_OMT_II"/>
    <property type="match status" value="1"/>
</dbReference>
<evidence type="ECO:0000313" key="5">
    <source>
        <dbReference type="EMBL" id="CAG8983673.1"/>
    </source>
</evidence>
<sequence>MSPSLCEFEKDVAREKRFADAMSVFHQDPGFAPGILVDHYDFASFHHGVFVDIGGSLGFISIDIAKKHPSMQLVVQEHPEVVKEGKEQLPSELANRVTFMAHDFFTEQPVKNADVYYFRWIFHNWSDKYAVAILKNLIPTLKKGAEVVVSDLCLPPPGMLHAETERTLRIYDLCMMELQNGKEIDSGDWKQLFLDADKRFVFEGVTQPTGSALAIIEVRWDGDATSK</sequence>
<evidence type="ECO:0000256" key="2">
    <source>
        <dbReference type="ARBA" id="ARBA00022679"/>
    </source>
</evidence>
<dbReference type="GO" id="GO:0032259">
    <property type="term" value="P:methylation"/>
    <property type="evidence" value="ECO:0007669"/>
    <property type="project" value="UniProtKB-KW"/>
</dbReference>
<dbReference type="PANTHER" id="PTHR43712:SF16">
    <property type="entry name" value="O-METHYLTRANSFERASE ELCB"/>
    <property type="match status" value="1"/>
</dbReference>
<dbReference type="Pfam" id="PF00891">
    <property type="entry name" value="Methyltransf_2"/>
    <property type="match status" value="1"/>
</dbReference>
<organism evidence="5 6">
    <name type="scientific">Hymenoscyphus albidus</name>
    <dbReference type="NCBI Taxonomy" id="595503"/>
    <lineage>
        <taxon>Eukaryota</taxon>
        <taxon>Fungi</taxon>
        <taxon>Dikarya</taxon>
        <taxon>Ascomycota</taxon>
        <taxon>Pezizomycotina</taxon>
        <taxon>Leotiomycetes</taxon>
        <taxon>Helotiales</taxon>
        <taxon>Helotiaceae</taxon>
        <taxon>Hymenoscyphus</taxon>
    </lineage>
</organism>
<dbReference type="SUPFAM" id="SSF53335">
    <property type="entry name" value="S-adenosyl-L-methionine-dependent methyltransferases"/>
    <property type="match status" value="1"/>
</dbReference>
<comment type="caution">
    <text evidence="5">The sequence shown here is derived from an EMBL/GenBank/DDBJ whole genome shotgun (WGS) entry which is preliminary data.</text>
</comment>
<keyword evidence="3" id="KW-0949">S-adenosyl-L-methionine</keyword>
<protein>
    <recommendedName>
        <fullName evidence="4">O-methyltransferase C-terminal domain-containing protein</fullName>
    </recommendedName>
</protein>
<name>A0A9N9M1D6_9HELO</name>
<dbReference type="InterPro" id="IPR001077">
    <property type="entry name" value="COMT_C"/>
</dbReference>
<dbReference type="InterPro" id="IPR029063">
    <property type="entry name" value="SAM-dependent_MTases_sf"/>
</dbReference>
<proteinExistence type="predicted"/>
<dbReference type="OrthoDB" id="1606438at2759"/>
<dbReference type="AlphaFoldDB" id="A0A9N9M1D6"/>
<keyword evidence="1" id="KW-0489">Methyltransferase</keyword>
<dbReference type="PANTHER" id="PTHR43712">
    <property type="entry name" value="PUTATIVE (AFU_ORTHOLOGUE AFUA_4G14580)-RELATED"/>
    <property type="match status" value="1"/>
</dbReference>
<dbReference type="Proteomes" id="UP000701801">
    <property type="component" value="Unassembled WGS sequence"/>
</dbReference>
<evidence type="ECO:0000256" key="3">
    <source>
        <dbReference type="ARBA" id="ARBA00022691"/>
    </source>
</evidence>
<dbReference type="EMBL" id="CAJVRM010000733">
    <property type="protein sequence ID" value="CAG8983673.1"/>
    <property type="molecule type" value="Genomic_DNA"/>
</dbReference>
<feature type="domain" description="O-methyltransferase C-terminal" evidence="4">
    <location>
        <begin position="34"/>
        <end position="195"/>
    </location>
</feature>
<gene>
    <name evidence="5" type="ORF">HYALB_00004105</name>
</gene>
<evidence type="ECO:0000256" key="1">
    <source>
        <dbReference type="ARBA" id="ARBA00022603"/>
    </source>
</evidence>
<accession>A0A9N9M1D6</accession>
<dbReference type="InterPro" id="IPR016461">
    <property type="entry name" value="COMT-like"/>
</dbReference>
<evidence type="ECO:0000313" key="6">
    <source>
        <dbReference type="Proteomes" id="UP000701801"/>
    </source>
</evidence>
<reference evidence="5" key="1">
    <citation type="submission" date="2021-07" db="EMBL/GenBank/DDBJ databases">
        <authorList>
            <person name="Durling M."/>
        </authorList>
    </citation>
    <scope>NUCLEOTIDE SEQUENCE</scope>
</reference>
<keyword evidence="6" id="KW-1185">Reference proteome</keyword>